<dbReference type="PANTHER" id="PTHR33946">
    <property type="match status" value="1"/>
</dbReference>
<protein>
    <submittedName>
        <fullName evidence="5">Coagulation factor XI-like</fullName>
    </submittedName>
</protein>
<accession>A0AAV6RAK7</accession>
<dbReference type="InterPro" id="IPR000177">
    <property type="entry name" value="Apple"/>
</dbReference>
<evidence type="ECO:0000256" key="3">
    <source>
        <dbReference type="SAM" id="SignalP"/>
    </source>
</evidence>
<dbReference type="PROSITE" id="PS50948">
    <property type="entry name" value="PAN"/>
    <property type="match status" value="3"/>
</dbReference>
<feature type="chain" id="PRO_5043484803" evidence="3">
    <location>
        <begin position="20"/>
        <end position="404"/>
    </location>
</feature>
<dbReference type="Pfam" id="PF00024">
    <property type="entry name" value="PAN_1"/>
    <property type="match status" value="3"/>
</dbReference>
<keyword evidence="2" id="KW-1015">Disulfide bond</keyword>
<proteinExistence type="predicted"/>
<sequence>METLQLFVVLLSVCSLSYSKECQPYLMENIDFPGTDITFLYSPDVKHCQYLCTQHPSCLFFTFIRQDWTTDNRNFYCYLKSTPTGQPNVQTPLLGVTSGFSLKTCNLNSKPCLSQVYQNIDFYGSDYRFLFTSSSDECQTFCSKDPNCHFFTFINDAYTPEKYRYKCHLKYSWSIPRTLIVKKEVGIVSGFSEQLQMSPYLEPACQRKLFANTNIPGNNLETLPAAGAEHCHALCSAHPTCTYFTYNNNDFNCYLKKNPNEMVKEAKVGVTSGIPSRFCQLDNDWLKVDYDGVHFQGSDIRNVTMENADKCRKACTADRQCQFYTYFKDSHSNSDYRGLCFMKSVITISAPPKVSKLNNVVSPHWITCFFWGLCFMKSVITMWAPPIVSKLNNVVSGFPLKSKC</sequence>
<dbReference type="AlphaFoldDB" id="A0AAV6RAK7"/>
<feature type="domain" description="Apple" evidence="4">
    <location>
        <begin position="205"/>
        <end position="279"/>
    </location>
</feature>
<dbReference type="InterPro" id="IPR003609">
    <property type="entry name" value="Pan_app"/>
</dbReference>
<evidence type="ECO:0000256" key="1">
    <source>
        <dbReference type="ARBA" id="ARBA00022737"/>
    </source>
</evidence>
<evidence type="ECO:0000259" key="4">
    <source>
        <dbReference type="PROSITE" id="PS50948"/>
    </source>
</evidence>
<dbReference type="PANTHER" id="PTHR33946:SF4">
    <property type="entry name" value="COAGULATION FACTOR XI"/>
    <property type="match status" value="1"/>
</dbReference>
<organism evidence="5 6">
    <name type="scientific">Solea senegalensis</name>
    <name type="common">Senegalese sole</name>
    <dbReference type="NCBI Taxonomy" id="28829"/>
    <lineage>
        <taxon>Eukaryota</taxon>
        <taxon>Metazoa</taxon>
        <taxon>Chordata</taxon>
        <taxon>Craniata</taxon>
        <taxon>Vertebrata</taxon>
        <taxon>Euteleostomi</taxon>
        <taxon>Actinopterygii</taxon>
        <taxon>Neopterygii</taxon>
        <taxon>Teleostei</taxon>
        <taxon>Neoteleostei</taxon>
        <taxon>Acanthomorphata</taxon>
        <taxon>Carangaria</taxon>
        <taxon>Pleuronectiformes</taxon>
        <taxon>Pleuronectoidei</taxon>
        <taxon>Soleidae</taxon>
        <taxon>Solea</taxon>
    </lineage>
</organism>
<evidence type="ECO:0000313" key="6">
    <source>
        <dbReference type="Proteomes" id="UP000693946"/>
    </source>
</evidence>
<reference evidence="5 6" key="1">
    <citation type="journal article" date="2021" name="Sci. Rep.">
        <title>Chromosome anchoring in Senegalese sole (Solea senegalensis) reveals sex-associated markers and genome rearrangements in flatfish.</title>
        <authorList>
            <person name="Guerrero-Cozar I."/>
            <person name="Gomez-Garrido J."/>
            <person name="Berbel C."/>
            <person name="Martinez-Blanch J.F."/>
            <person name="Alioto T."/>
            <person name="Claros M.G."/>
            <person name="Gagnaire P.A."/>
            <person name="Manchado M."/>
        </authorList>
    </citation>
    <scope>NUCLEOTIDE SEQUENCE [LARGE SCALE GENOMIC DNA]</scope>
    <source>
        <strain evidence="5">Sse05_10M</strain>
    </source>
</reference>
<dbReference type="PROSITE" id="PS00495">
    <property type="entry name" value="APPLE"/>
    <property type="match status" value="1"/>
</dbReference>
<gene>
    <name evidence="5" type="ORF">JOB18_050020</name>
</gene>
<comment type="caution">
    <text evidence="5">The sequence shown here is derived from an EMBL/GenBank/DDBJ whole genome shotgun (WGS) entry which is preliminary data.</text>
</comment>
<evidence type="ECO:0000256" key="2">
    <source>
        <dbReference type="ARBA" id="ARBA00023157"/>
    </source>
</evidence>
<dbReference type="CDD" id="cd01100">
    <property type="entry name" value="APPLE_Factor_XI_like"/>
    <property type="match status" value="4"/>
</dbReference>
<name>A0AAV6RAK7_SOLSE</name>
<keyword evidence="3" id="KW-0732">Signal</keyword>
<dbReference type="SMART" id="SM00223">
    <property type="entry name" value="APPLE"/>
    <property type="match status" value="4"/>
</dbReference>
<feature type="domain" description="Apple" evidence="4">
    <location>
        <begin position="22"/>
        <end position="105"/>
    </location>
</feature>
<keyword evidence="6" id="KW-1185">Reference proteome</keyword>
<dbReference type="EMBL" id="JAGKHQ010000013">
    <property type="protein sequence ID" value="KAG7501447.1"/>
    <property type="molecule type" value="Genomic_DNA"/>
</dbReference>
<dbReference type="GO" id="GO:0006508">
    <property type="term" value="P:proteolysis"/>
    <property type="evidence" value="ECO:0007669"/>
    <property type="project" value="InterPro"/>
</dbReference>
<dbReference type="Pfam" id="PF14295">
    <property type="entry name" value="PAN_4"/>
    <property type="match status" value="1"/>
</dbReference>
<feature type="signal peptide" evidence="3">
    <location>
        <begin position="1"/>
        <end position="19"/>
    </location>
</feature>
<feature type="domain" description="Apple" evidence="4">
    <location>
        <begin position="112"/>
        <end position="185"/>
    </location>
</feature>
<dbReference type="GO" id="GO:0005576">
    <property type="term" value="C:extracellular region"/>
    <property type="evidence" value="ECO:0007669"/>
    <property type="project" value="InterPro"/>
</dbReference>
<keyword evidence="1" id="KW-0677">Repeat</keyword>
<evidence type="ECO:0000313" key="5">
    <source>
        <dbReference type="EMBL" id="KAG7501447.1"/>
    </source>
</evidence>
<dbReference type="Proteomes" id="UP000693946">
    <property type="component" value="Linkage Group LG20"/>
</dbReference>